<accession>A0AAD2CVG6</accession>
<feature type="compositionally biased region" description="Polar residues" evidence="1">
    <location>
        <begin position="289"/>
        <end position="300"/>
    </location>
</feature>
<name>A0AAD2CVG6_EUPCR</name>
<keyword evidence="3" id="KW-1185">Reference proteome</keyword>
<reference evidence="2" key="1">
    <citation type="submission" date="2023-07" db="EMBL/GenBank/DDBJ databases">
        <authorList>
            <consortium name="AG Swart"/>
            <person name="Singh M."/>
            <person name="Singh A."/>
            <person name="Seah K."/>
            <person name="Emmerich C."/>
        </authorList>
    </citation>
    <scope>NUCLEOTIDE SEQUENCE</scope>
    <source>
        <strain evidence="2">DP1</strain>
    </source>
</reference>
<sequence>MSYISPCQGFYPEHLKRLKSFRTKRNMDITDIEGSKPNYWVARFQKRDHMRTDDIDGATAPRIPKYTGRRTRESYTRLTNTKMLNSRVKLNDIWHDNSLKNNDSYATLPANDSPHKGESYSPARSREGSGDRFESPTNLQMEEKKKRIVVPRQSILETPPGNSLDIRPKIPRLYKIRSEKRLSGIGNQSFDHSLESFPTGHPQKIHNTTIKLQDGKIRENAKNILSKSFESIPDEMLQSRNKGTLDLKRNLLSNNYRTENANDPYSGQVLEGSDYGYEVPRFNKPPPVHQNTKIYNTNPWTDHKTSPVQIRMNRYSRDLKRARNGPKWNLPSINNRGAHKLNFKNQEHKVLRESLHGSPS</sequence>
<proteinExistence type="predicted"/>
<dbReference type="AlphaFoldDB" id="A0AAD2CVG6"/>
<comment type="caution">
    <text evidence="2">The sequence shown here is derived from an EMBL/GenBank/DDBJ whole genome shotgun (WGS) entry which is preliminary data.</text>
</comment>
<evidence type="ECO:0000313" key="2">
    <source>
        <dbReference type="EMBL" id="CAI2372724.1"/>
    </source>
</evidence>
<protein>
    <submittedName>
        <fullName evidence="2">Uncharacterized protein</fullName>
    </submittedName>
</protein>
<evidence type="ECO:0000313" key="3">
    <source>
        <dbReference type="Proteomes" id="UP001295684"/>
    </source>
</evidence>
<gene>
    <name evidence="2" type="ORF">ECRASSUSDP1_LOCUS14057</name>
</gene>
<dbReference type="EMBL" id="CAMPGE010014024">
    <property type="protein sequence ID" value="CAI2372724.1"/>
    <property type="molecule type" value="Genomic_DNA"/>
</dbReference>
<feature type="region of interest" description="Disordered" evidence="1">
    <location>
        <begin position="105"/>
        <end position="144"/>
    </location>
</feature>
<feature type="compositionally biased region" description="Basic and acidic residues" evidence="1">
    <location>
        <begin position="113"/>
        <end position="134"/>
    </location>
</feature>
<evidence type="ECO:0000256" key="1">
    <source>
        <dbReference type="SAM" id="MobiDB-lite"/>
    </source>
</evidence>
<feature type="region of interest" description="Disordered" evidence="1">
    <location>
        <begin position="283"/>
        <end position="304"/>
    </location>
</feature>
<dbReference type="Proteomes" id="UP001295684">
    <property type="component" value="Unassembled WGS sequence"/>
</dbReference>
<organism evidence="2 3">
    <name type="scientific">Euplotes crassus</name>
    <dbReference type="NCBI Taxonomy" id="5936"/>
    <lineage>
        <taxon>Eukaryota</taxon>
        <taxon>Sar</taxon>
        <taxon>Alveolata</taxon>
        <taxon>Ciliophora</taxon>
        <taxon>Intramacronucleata</taxon>
        <taxon>Spirotrichea</taxon>
        <taxon>Hypotrichia</taxon>
        <taxon>Euplotida</taxon>
        <taxon>Euplotidae</taxon>
        <taxon>Moneuplotes</taxon>
    </lineage>
</organism>